<dbReference type="SUPFAM" id="SSF55826">
    <property type="entry name" value="YbaK/ProRS associated domain"/>
    <property type="match status" value="1"/>
</dbReference>
<dbReference type="InterPro" id="IPR036754">
    <property type="entry name" value="YbaK/aa-tRNA-synt-asso_dom_sf"/>
</dbReference>
<organism evidence="6 7">
    <name type="scientific">Jeotgalibacillus malaysiensis</name>
    <dbReference type="NCBI Taxonomy" id="1508404"/>
    <lineage>
        <taxon>Bacteria</taxon>
        <taxon>Bacillati</taxon>
        <taxon>Bacillota</taxon>
        <taxon>Bacilli</taxon>
        <taxon>Bacillales</taxon>
        <taxon>Caryophanaceae</taxon>
        <taxon>Jeotgalibacillus</taxon>
    </lineage>
</organism>
<comment type="similarity">
    <text evidence="1 4">Belongs to the prolyl-tRNA editing family. YbaK/EbsC subfamily.</text>
</comment>
<dbReference type="PANTHER" id="PTHR30411">
    <property type="entry name" value="CYTOPLASMIC PROTEIN"/>
    <property type="match status" value="1"/>
</dbReference>
<name>A0A0B5AUQ3_9BACL</name>
<gene>
    <name evidence="6" type="ORF">JMA_31400</name>
</gene>
<keyword evidence="3 4" id="KW-0456">Lyase</keyword>
<dbReference type="KEGG" id="jeo:JMA_31400"/>
<accession>A0A0B5AUQ3</accession>
<reference evidence="6 7" key="1">
    <citation type="submission" date="2014-08" db="EMBL/GenBank/DDBJ databases">
        <title>Complete genome of a marine bacteria Jeotgalibacillus malaysiensis.</title>
        <authorList>
            <person name="Yaakop A.S."/>
            <person name="Chan K.-G."/>
            <person name="Goh K.M."/>
        </authorList>
    </citation>
    <scope>NUCLEOTIDE SEQUENCE [LARGE SCALE GENOMIC DNA]</scope>
    <source>
        <strain evidence="6 7">D5</strain>
    </source>
</reference>
<dbReference type="STRING" id="1508404.JMA_31400"/>
<dbReference type="Proteomes" id="UP000031449">
    <property type="component" value="Chromosome"/>
</dbReference>
<dbReference type="Gene3D" id="3.90.960.10">
    <property type="entry name" value="YbaK/aminoacyl-tRNA synthetase-associated domain"/>
    <property type="match status" value="1"/>
</dbReference>
<evidence type="ECO:0000256" key="2">
    <source>
        <dbReference type="ARBA" id="ARBA00022917"/>
    </source>
</evidence>
<dbReference type="AlphaFoldDB" id="A0A0B5AUQ3"/>
<evidence type="ECO:0000256" key="4">
    <source>
        <dbReference type="PIRNR" id="PIRNR006181"/>
    </source>
</evidence>
<dbReference type="PANTHER" id="PTHR30411:SF0">
    <property type="entry name" value="CYS-TRNA(PRO)_CYS-TRNA(CYS) DEACYLASE YBAK"/>
    <property type="match status" value="1"/>
</dbReference>
<evidence type="ECO:0000313" key="7">
    <source>
        <dbReference type="Proteomes" id="UP000031449"/>
    </source>
</evidence>
<keyword evidence="7" id="KW-1185">Reference proteome</keyword>
<dbReference type="EMBL" id="CP009416">
    <property type="protein sequence ID" value="AJD92457.1"/>
    <property type="molecule type" value="Genomic_DNA"/>
</dbReference>
<feature type="domain" description="YbaK/aminoacyl-tRNA synthetase-associated" evidence="5">
    <location>
        <begin position="36"/>
        <end position="147"/>
    </location>
</feature>
<dbReference type="NCBIfam" id="TIGR00011">
    <property type="entry name" value="YbaK_EbsC"/>
    <property type="match status" value="1"/>
</dbReference>
<evidence type="ECO:0000256" key="3">
    <source>
        <dbReference type="ARBA" id="ARBA00023239"/>
    </source>
</evidence>
<protein>
    <recommendedName>
        <fullName evidence="4">Cys-tRNA(Pro)/Cys-tRNA(Cys) deacylase</fullName>
        <ecNumber evidence="4">4.2.-.-</ecNumber>
    </recommendedName>
</protein>
<dbReference type="GO" id="GO:0006412">
    <property type="term" value="P:translation"/>
    <property type="evidence" value="ECO:0007669"/>
    <property type="project" value="UniProtKB-KW"/>
</dbReference>
<keyword evidence="2 4" id="KW-0648">Protein biosynthesis</keyword>
<dbReference type="OrthoDB" id="9809296at2"/>
<dbReference type="PIRSF" id="PIRSF006181">
    <property type="entry name" value="EbsC_YbaK"/>
    <property type="match status" value="1"/>
</dbReference>
<dbReference type="InterPro" id="IPR007214">
    <property type="entry name" value="YbaK/aa-tRNA-synth-assoc-dom"/>
</dbReference>
<dbReference type="EC" id="4.2.-.-" evidence="4"/>
<evidence type="ECO:0000313" key="6">
    <source>
        <dbReference type="EMBL" id="AJD92457.1"/>
    </source>
</evidence>
<dbReference type="CDD" id="cd00002">
    <property type="entry name" value="YbaK_deacylase"/>
    <property type="match status" value="1"/>
</dbReference>
<proteinExistence type="inferred from homology"/>
<dbReference type="InterPro" id="IPR004369">
    <property type="entry name" value="Prolyl-tRNA_editing_YbaK/EbsC"/>
</dbReference>
<dbReference type="GO" id="GO:0002161">
    <property type="term" value="F:aminoacyl-tRNA deacylase activity"/>
    <property type="evidence" value="ECO:0007669"/>
    <property type="project" value="InterPro"/>
</dbReference>
<sequence>MAKGKTNAMRILDAASISYGTTEYDSKDGLTDGVSVAEKVGRKTDEVFKTLVAQGTSKQYYVFVIPVDRELNLKKAAAAAGEKKVEMIPMKSLQHITGYIKGGCSPIGMKKQFPTFIDETANMHQSILVSAGQIGKQIEINPEDLSRITDGAFVILS</sequence>
<evidence type="ECO:0000256" key="1">
    <source>
        <dbReference type="ARBA" id="ARBA00009798"/>
    </source>
</evidence>
<evidence type="ECO:0000259" key="5">
    <source>
        <dbReference type="Pfam" id="PF04073"/>
    </source>
</evidence>
<dbReference type="BioCyc" id="JESP1508404:G14D9-12421-MONOMER"/>
<dbReference type="GO" id="GO:0016829">
    <property type="term" value="F:lyase activity"/>
    <property type="evidence" value="ECO:0007669"/>
    <property type="project" value="UniProtKB-KW"/>
</dbReference>
<dbReference type="Pfam" id="PF04073">
    <property type="entry name" value="tRNA_edit"/>
    <property type="match status" value="1"/>
</dbReference>
<dbReference type="HOGENOM" id="CLU_094875_3_0_9"/>